<dbReference type="InterPro" id="IPR036162">
    <property type="entry name" value="Resolvase-like_N_sf"/>
</dbReference>
<dbReference type="EMBL" id="CP043661">
    <property type="protein sequence ID" value="QNE18883.1"/>
    <property type="molecule type" value="Genomic_DNA"/>
</dbReference>
<dbReference type="InterPro" id="IPR011109">
    <property type="entry name" value="DNA_bind_recombinase_dom"/>
</dbReference>
<dbReference type="InterPro" id="IPR050639">
    <property type="entry name" value="SSR_resolvase"/>
</dbReference>
<sequence>MSDKRDDLDLTDEGIPAALDDQIRQMGKRADELGWDVWKVIQNPRLSAYKKRLVTLPDGRREYRVWRPDLREALDDLSSGRADALLALDLDRAFRDPRDLQDLIDVVEFAPHSILVDSVTGSLRLEKGRDNFDAQIRVLVANKSSRDTARRVASARERQARSGKFGGGKRPFGFCAGAPAVPPGRSDVDSFVCPWHGGRDCVSGVSVIEVEARVIEDCSRRLLQGVSLRSMAAELRSGDVPTVRGAAWSAETLRDILLRPRNAGLVVYRGEVLEDVAAPWEPVVEREVFEAVRSLLTDASRRTTAGVAPRWMGTGVYRCGICTPLDADGFPPETDDAVSVKVTIAGRLPRYGCKSRNHLVRNAAHVDNFVQSRVLAALTHPLAYELLDRSAAPEVDTAALRTERAGIRAALDQLAADEVLGLRTRSQVLAGTRAGVARIEQIDAALNASISDDPLTEVVNVADPVAAWEGLPVANKRVIIDRLMTVTILPTGRRGRGFDPASVHIAPKHRLTDQ</sequence>
<dbReference type="InterPro" id="IPR006119">
    <property type="entry name" value="Resolv_N"/>
</dbReference>
<reference evidence="3" key="1">
    <citation type="submission" date="2019-09" db="EMBL/GenBank/DDBJ databases">
        <title>Antimicrobial potential of Antarctic Bacteria.</title>
        <authorList>
            <person name="Benaud N."/>
            <person name="Edwards R.J."/>
            <person name="Ferrari B.C."/>
        </authorList>
    </citation>
    <scope>NUCLEOTIDE SEQUENCE [LARGE SCALE GENOMIC DNA]</scope>
    <source>
        <strain evidence="3">SPB151</strain>
    </source>
</reference>
<evidence type="ECO:0000259" key="1">
    <source>
        <dbReference type="PROSITE" id="PS51737"/>
    </source>
</evidence>
<accession>A0A7G6WY18</accession>
<dbReference type="AlphaFoldDB" id="A0A7G6WY18"/>
<dbReference type="InterPro" id="IPR038109">
    <property type="entry name" value="DNA_bind_recomb_sf"/>
</dbReference>
<dbReference type="GO" id="GO:0000150">
    <property type="term" value="F:DNA strand exchange activity"/>
    <property type="evidence" value="ECO:0007669"/>
    <property type="project" value="InterPro"/>
</dbReference>
<dbReference type="SMART" id="SM00857">
    <property type="entry name" value="Resolvase"/>
    <property type="match status" value="1"/>
</dbReference>
<dbReference type="KEGG" id="kqi:F1D05_14405"/>
<protein>
    <submittedName>
        <fullName evidence="2">Recombinase family protein</fullName>
    </submittedName>
</protein>
<dbReference type="PANTHER" id="PTHR30461:SF23">
    <property type="entry name" value="DNA RECOMBINASE-RELATED"/>
    <property type="match status" value="1"/>
</dbReference>
<dbReference type="PROSITE" id="PS51737">
    <property type="entry name" value="RECOMBINASE_DNA_BIND"/>
    <property type="match status" value="1"/>
</dbReference>
<evidence type="ECO:0000313" key="2">
    <source>
        <dbReference type="EMBL" id="QNE18883.1"/>
    </source>
</evidence>
<dbReference type="GO" id="GO:0003677">
    <property type="term" value="F:DNA binding"/>
    <property type="evidence" value="ECO:0007669"/>
    <property type="project" value="InterPro"/>
</dbReference>
<dbReference type="Gene3D" id="3.90.1750.20">
    <property type="entry name" value="Putative Large Serine Recombinase, Chain B, Domain 2"/>
    <property type="match status" value="1"/>
</dbReference>
<dbReference type="Pfam" id="PF00239">
    <property type="entry name" value="Resolvase"/>
    <property type="match status" value="1"/>
</dbReference>
<keyword evidence="3" id="KW-1185">Reference proteome</keyword>
<dbReference type="Gene3D" id="3.40.50.1390">
    <property type="entry name" value="Resolvase, N-terminal catalytic domain"/>
    <property type="match status" value="1"/>
</dbReference>
<organism evidence="2 3">
    <name type="scientific">Kribbella qitaiheensis</name>
    <dbReference type="NCBI Taxonomy" id="1544730"/>
    <lineage>
        <taxon>Bacteria</taxon>
        <taxon>Bacillati</taxon>
        <taxon>Actinomycetota</taxon>
        <taxon>Actinomycetes</taxon>
        <taxon>Propionibacteriales</taxon>
        <taxon>Kribbellaceae</taxon>
        <taxon>Kribbella</taxon>
    </lineage>
</organism>
<name>A0A7G6WY18_9ACTN</name>
<dbReference type="Proteomes" id="UP000515563">
    <property type="component" value="Chromosome"/>
</dbReference>
<dbReference type="SUPFAM" id="SSF53041">
    <property type="entry name" value="Resolvase-like"/>
    <property type="match status" value="1"/>
</dbReference>
<dbReference type="RefSeq" id="WP_185448181.1">
    <property type="nucleotide sequence ID" value="NZ_CP043661.1"/>
</dbReference>
<proteinExistence type="predicted"/>
<dbReference type="Pfam" id="PF07508">
    <property type="entry name" value="Recombinase"/>
    <property type="match status" value="1"/>
</dbReference>
<dbReference type="PANTHER" id="PTHR30461">
    <property type="entry name" value="DNA-INVERTASE FROM LAMBDOID PROPHAGE"/>
    <property type="match status" value="1"/>
</dbReference>
<reference evidence="2 3" key="2">
    <citation type="journal article" date="2020" name="Microbiol. Resour. Announc.">
        <title>Antarctic desert soil bacteria exhibit high novel natural product potential, evaluated through long-read genome sequencing and comparative genomics.</title>
        <authorList>
            <person name="Benaud N."/>
            <person name="Edwards R.J."/>
            <person name="Amos T.G."/>
            <person name="D'Agostino P.M."/>
            <person name="Gutierrez-Chavez C."/>
            <person name="Montgomery K."/>
            <person name="Nicetic I."/>
            <person name="Ferrari B.C."/>
        </authorList>
    </citation>
    <scope>NUCLEOTIDE SEQUENCE [LARGE SCALE GENOMIC DNA]</scope>
    <source>
        <strain evidence="2 3">SPB151</strain>
    </source>
</reference>
<evidence type="ECO:0000313" key="3">
    <source>
        <dbReference type="Proteomes" id="UP000515563"/>
    </source>
</evidence>
<gene>
    <name evidence="2" type="ORF">F1D05_14405</name>
</gene>
<feature type="domain" description="Recombinase" evidence="1">
    <location>
        <begin position="194"/>
        <end position="303"/>
    </location>
</feature>